<reference evidence="2" key="2">
    <citation type="submission" date="2023-05" db="EMBL/GenBank/DDBJ databases">
        <authorList>
            <person name="Fouks B."/>
        </authorList>
    </citation>
    <scope>NUCLEOTIDE SEQUENCE</scope>
    <source>
        <strain evidence="2">Stay&amp;Tobe</strain>
        <tissue evidence="2">Testes</tissue>
    </source>
</reference>
<evidence type="ECO:0000313" key="3">
    <source>
        <dbReference type="Proteomes" id="UP001233999"/>
    </source>
</evidence>
<organism evidence="2 3">
    <name type="scientific">Diploptera punctata</name>
    <name type="common">Pacific beetle cockroach</name>
    <dbReference type="NCBI Taxonomy" id="6984"/>
    <lineage>
        <taxon>Eukaryota</taxon>
        <taxon>Metazoa</taxon>
        <taxon>Ecdysozoa</taxon>
        <taxon>Arthropoda</taxon>
        <taxon>Hexapoda</taxon>
        <taxon>Insecta</taxon>
        <taxon>Pterygota</taxon>
        <taxon>Neoptera</taxon>
        <taxon>Polyneoptera</taxon>
        <taxon>Dictyoptera</taxon>
        <taxon>Blattodea</taxon>
        <taxon>Blaberoidea</taxon>
        <taxon>Blaberidae</taxon>
        <taxon>Diplopterinae</taxon>
        <taxon>Diploptera</taxon>
    </lineage>
</organism>
<feature type="compositionally biased region" description="Basic and acidic residues" evidence="1">
    <location>
        <begin position="295"/>
        <end position="308"/>
    </location>
</feature>
<feature type="region of interest" description="Disordered" evidence="1">
    <location>
        <begin position="195"/>
        <end position="463"/>
    </location>
</feature>
<sequence>MSTFKLYTRFASAIIILYIRFTSAPRVRERTPPAKWEPPSNWFENVNGPSKYEKYLWEKWGTKLYQIVRVNRAEIYLFEERQYSSNSASSSQRGKTKPNEHANERNQNRAPSNQNNYGGNHSNRNRNKKRKGRRKGRSRQNKVQQSKKNIDVDLSTDSEGREKAGTSSIEGNYVNGELIAVKNSFEIDVSESKEGCEYLRPSSNDNDKNKETDEFSDVGTSNKKHKMKNEKPGTLKYDETSNSRSDKKEAKSFENVEKQSSKIEKNQTKIDDESKIKNSTKDSFRYDRMFQFGKNKNENKFHASKAQDEAIENSTSKNNFRIDEDANVNQKGKNVPKSSVKTNVEKNKETNTSFKYDKLFNFSRQDDTSKKATSEGNKMAENKNVPKKQNEASFKNKKEDSSNTDFRYDRLFTFGGKNKENKNEDVNSKSHDNVNIENDSATKPKNKTQQSSSEQSKKTKNTDSFMYDRLFKFSTKKNDSSSTQNFDDSNSSDEEDGPYYTCHSDSDEDNIPFFQEAFIG</sequence>
<reference evidence="2" key="1">
    <citation type="journal article" date="2023" name="IScience">
        <title>Live-bearing cockroach genome reveals convergent evolutionary mechanisms linked to viviparity in insects and beyond.</title>
        <authorList>
            <person name="Fouks B."/>
            <person name="Harrison M.C."/>
            <person name="Mikhailova A.A."/>
            <person name="Marchal E."/>
            <person name="English S."/>
            <person name="Carruthers M."/>
            <person name="Jennings E.C."/>
            <person name="Chiamaka E.L."/>
            <person name="Frigard R.A."/>
            <person name="Pippel M."/>
            <person name="Attardo G.M."/>
            <person name="Benoit J.B."/>
            <person name="Bornberg-Bauer E."/>
            <person name="Tobe S.S."/>
        </authorList>
    </citation>
    <scope>NUCLEOTIDE SEQUENCE</scope>
    <source>
        <strain evidence="2">Stay&amp;Tobe</strain>
    </source>
</reference>
<comment type="caution">
    <text evidence="2">The sequence shown here is derived from an EMBL/GenBank/DDBJ whole genome shotgun (WGS) entry which is preliminary data.</text>
</comment>
<accession>A0AAD7ZGI1</accession>
<dbReference type="EMBL" id="JASPKZ010008365">
    <property type="protein sequence ID" value="KAJ9579961.1"/>
    <property type="molecule type" value="Genomic_DNA"/>
</dbReference>
<feature type="compositionally biased region" description="Polar residues" evidence="1">
    <location>
        <begin position="108"/>
        <end position="117"/>
    </location>
</feature>
<feature type="region of interest" description="Disordered" evidence="1">
    <location>
        <begin position="85"/>
        <end position="168"/>
    </location>
</feature>
<evidence type="ECO:0000313" key="2">
    <source>
        <dbReference type="EMBL" id="KAJ9579961.1"/>
    </source>
</evidence>
<feature type="region of interest" description="Disordered" evidence="1">
    <location>
        <begin position="476"/>
        <end position="511"/>
    </location>
</feature>
<evidence type="ECO:0000256" key="1">
    <source>
        <dbReference type="SAM" id="MobiDB-lite"/>
    </source>
</evidence>
<feature type="compositionally biased region" description="Basic and acidic residues" evidence="1">
    <location>
        <begin position="364"/>
        <end position="381"/>
    </location>
</feature>
<feature type="compositionally biased region" description="Basic residues" evidence="1">
    <location>
        <begin position="123"/>
        <end position="140"/>
    </location>
</feature>
<gene>
    <name evidence="2" type="ORF">L9F63_004344</name>
</gene>
<feature type="compositionally biased region" description="Basic and acidic residues" evidence="1">
    <location>
        <begin position="388"/>
        <end position="410"/>
    </location>
</feature>
<protein>
    <submittedName>
        <fullName evidence="2">Uncharacterized protein</fullName>
    </submittedName>
</protein>
<proteinExistence type="predicted"/>
<feature type="compositionally biased region" description="Polar residues" evidence="1">
    <location>
        <begin position="327"/>
        <end position="342"/>
    </location>
</feature>
<feature type="compositionally biased region" description="Basic and acidic residues" evidence="1">
    <location>
        <begin position="417"/>
        <end position="434"/>
    </location>
</feature>
<keyword evidence="3" id="KW-1185">Reference proteome</keyword>
<dbReference type="AlphaFoldDB" id="A0AAD7ZGI1"/>
<feature type="compositionally biased region" description="Basic and acidic residues" evidence="1">
    <location>
        <begin position="229"/>
        <end position="288"/>
    </location>
</feature>
<name>A0AAD7ZGI1_DIPPU</name>
<dbReference type="Proteomes" id="UP001233999">
    <property type="component" value="Unassembled WGS sequence"/>
</dbReference>
<feature type="compositionally biased region" description="Basic and acidic residues" evidence="1">
    <location>
        <begin position="97"/>
        <end position="107"/>
    </location>
</feature>